<sequence length="361" mass="41070">MSSSTQVPPQPLYLDPRSTYGAFFIGSILAAVLFGLTNIQAFVYFRTHVGRWTAYYRFIVLLLWALDAVHLGLTIHCVYYYLVTNFANFAVLSEVIWSFRLQIVVNVLIIYVIHLLYSHRIWIVGRDRSIIFRIIPGIVIILGSGKFSLSTGIFSARLLKNPSGVAIALFWVIYYHNPSMGLFMNQWIIYLALSAAVFVDVLITISLWYLLASSRTGFSQTDCLITRLICYTIDSGCLTSVCALTSIIMCAIMPHDYIFLSIQFIVAKLYVNSYIALLNAEYYTQSNTDVFNSFELREPERSSFDTGTMLNDLSHEKYPSFQRNMLTRPEVEVIPPTRPLGVVVSRRSILVTVEKESFIDV</sequence>
<keyword evidence="1" id="KW-0472">Membrane</keyword>
<comment type="caution">
    <text evidence="3">The sequence shown here is derived from an EMBL/GenBank/DDBJ whole genome shotgun (WGS) entry which is preliminary data.</text>
</comment>
<feature type="transmembrane region" description="Helical" evidence="1">
    <location>
        <begin position="130"/>
        <end position="149"/>
    </location>
</feature>
<dbReference type="Proteomes" id="UP000807769">
    <property type="component" value="Unassembled WGS sequence"/>
</dbReference>
<dbReference type="AlphaFoldDB" id="A0A9P7EHU4"/>
<keyword evidence="1" id="KW-0812">Transmembrane</keyword>
<organism evidence="3 4">
    <name type="scientific">Suillus subaureus</name>
    <dbReference type="NCBI Taxonomy" id="48587"/>
    <lineage>
        <taxon>Eukaryota</taxon>
        <taxon>Fungi</taxon>
        <taxon>Dikarya</taxon>
        <taxon>Basidiomycota</taxon>
        <taxon>Agaricomycotina</taxon>
        <taxon>Agaricomycetes</taxon>
        <taxon>Agaricomycetidae</taxon>
        <taxon>Boletales</taxon>
        <taxon>Suillineae</taxon>
        <taxon>Suillaceae</taxon>
        <taxon>Suillus</taxon>
    </lineage>
</organism>
<proteinExistence type="predicted"/>
<dbReference type="GeneID" id="64638121"/>
<dbReference type="InterPro" id="IPR045339">
    <property type="entry name" value="DUF6534"/>
</dbReference>
<dbReference type="PANTHER" id="PTHR40465:SF1">
    <property type="entry name" value="DUF6534 DOMAIN-CONTAINING PROTEIN"/>
    <property type="match status" value="1"/>
</dbReference>
<keyword evidence="1" id="KW-1133">Transmembrane helix</keyword>
<feature type="transmembrane region" description="Helical" evidence="1">
    <location>
        <begin position="95"/>
        <end position="118"/>
    </location>
</feature>
<accession>A0A9P7EHU4</accession>
<gene>
    <name evidence="3" type="ORF">BJ212DRAFT_806517</name>
</gene>
<evidence type="ECO:0000313" key="3">
    <source>
        <dbReference type="EMBL" id="KAG1822488.1"/>
    </source>
</evidence>
<evidence type="ECO:0000256" key="1">
    <source>
        <dbReference type="SAM" id="Phobius"/>
    </source>
</evidence>
<feature type="transmembrane region" description="Helical" evidence="1">
    <location>
        <begin position="187"/>
        <end position="211"/>
    </location>
</feature>
<dbReference type="RefSeq" id="XP_041196894.1">
    <property type="nucleotide sequence ID" value="XM_041344105.1"/>
</dbReference>
<evidence type="ECO:0000259" key="2">
    <source>
        <dbReference type="Pfam" id="PF20152"/>
    </source>
</evidence>
<dbReference type="PANTHER" id="PTHR40465">
    <property type="entry name" value="CHROMOSOME 1, WHOLE GENOME SHOTGUN SEQUENCE"/>
    <property type="match status" value="1"/>
</dbReference>
<reference evidence="3" key="1">
    <citation type="journal article" date="2020" name="New Phytol.">
        <title>Comparative genomics reveals dynamic genome evolution in host specialist ectomycorrhizal fungi.</title>
        <authorList>
            <person name="Lofgren L.A."/>
            <person name="Nguyen N.H."/>
            <person name="Vilgalys R."/>
            <person name="Ruytinx J."/>
            <person name="Liao H.L."/>
            <person name="Branco S."/>
            <person name="Kuo A."/>
            <person name="LaButti K."/>
            <person name="Lipzen A."/>
            <person name="Andreopoulos W."/>
            <person name="Pangilinan J."/>
            <person name="Riley R."/>
            <person name="Hundley H."/>
            <person name="Na H."/>
            <person name="Barry K."/>
            <person name="Grigoriev I.V."/>
            <person name="Stajich J.E."/>
            <person name="Kennedy P.G."/>
        </authorList>
    </citation>
    <scope>NUCLEOTIDE SEQUENCE</scope>
    <source>
        <strain evidence="3">MN1</strain>
    </source>
</reference>
<keyword evidence="4" id="KW-1185">Reference proteome</keyword>
<feature type="transmembrane region" description="Helical" evidence="1">
    <location>
        <begin position="55"/>
        <end position="83"/>
    </location>
</feature>
<evidence type="ECO:0000313" key="4">
    <source>
        <dbReference type="Proteomes" id="UP000807769"/>
    </source>
</evidence>
<dbReference type="Pfam" id="PF20152">
    <property type="entry name" value="DUF6534"/>
    <property type="match status" value="1"/>
</dbReference>
<dbReference type="OrthoDB" id="2745105at2759"/>
<protein>
    <recommendedName>
        <fullName evidence="2">DUF6534 domain-containing protein</fullName>
    </recommendedName>
</protein>
<feature type="domain" description="DUF6534" evidence="2">
    <location>
        <begin position="196"/>
        <end position="280"/>
    </location>
</feature>
<name>A0A9P7EHU4_9AGAM</name>
<feature type="transmembrane region" description="Helical" evidence="1">
    <location>
        <begin position="20"/>
        <end position="43"/>
    </location>
</feature>
<dbReference type="EMBL" id="JABBWG010000005">
    <property type="protein sequence ID" value="KAG1822488.1"/>
    <property type="molecule type" value="Genomic_DNA"/>
</dbReference>